<evidence type="ECO:0000313" key="1">
    <source>
        <dbReference type="EMBL" id="SER18429.1"/>
    </source>
</evidence>
<dbReference type="Proteomes" id="UP000199221">
    <property type="component" value="Unassembled WGS sequence"/>
</dbReference>
<dbReference type="AlphaFoldDB" id="A0A1H9M4I9"/>
<reference evidence="1 2" key="1">
    <citation type="submission" date="2016-10" db="EMBL/GenBank/DDBJ databases">
        <authorList>
            <person name="de Groot N.N."/>
        </authorList>
    </citation>
    <scope>NUCLEOTIDE SEQUENCE [LARGE SCALE GENOMIC DNA]</scope>
    <source>
        <strain evidence="1 2">LMG 27941</strain>
    </source>
</reference>
<gene>
    <name evidence="1" type="ORF">SAMN05216230_10660</name>
</gene>
<accession>A0A1H9M4I9</accession>
<evidence type="ECO:0000313" key="2">
    <source>
        <dbReference type="Proteomes" id="UP000199221"/>
    </source>
</evidence>
<protein>
    <submittedName>
        <fullName evidence="1">Uncharacterized protein</fullName>
    </submittedName>
</protein>
<proteinExistence type="predicted"/>
<dbReference type="RefSeq" id="WP_094011481.1">
    <property type="nucleotide sequence ID" value="NZ_FOEQ01000006.1"/>
</dbReference>
<sequence length="93" mass="10606">MIVRYLVNGTPSELPLPSIYLERARPEDLAELVASDFWRQRQDVMPPVLSLIHLVEVDGSDLGVFEVRSELRPVFTAAALSVQQNQFRRKPKC</sequence>
<name>A0A1H9M4I9_9PSED</name>
<dbReference type="EMBL" id="FOEQ01000006">
    <property type="protein sequence ID" value="SER18429.1"/>
    <property type="molecule type" value="Genomic_DNA"/>
</dbReference>
<organism evidence="1 2">
    <name type="scientific">Pseudomonas soli</name>
    <dbReference type="NCBI Taxonomy" id="1306993"/>
    <lineage>
        <taxon>Bacteria</taxon>
        <taxon>Pseudomonadati</taxon>
        <taxon>Pseudomonadota</taxon>
        <taxon>Gammaproteobacteria</taxon>
        <taxon>Pseudomonadales</taxon>
        <taxon>Pseudomonadaceae</taxon>
        <taxon>Pseudomonas</taxon>
    </lineage>
</organism>